<evidence type="ECO:0000256" key="1">
    <source>
        <dbReference type="ARBA" id="ARBA00004141"/>
    </source>
</evidence>
<accession>A0ABY6HU35</accession>
<evidence type="ECO:0000256" key="3">
    <source>
        <dbReference type="ARBA" id="ARBA00022989"/>
    </source>
</evidence>
<gene>
    <name evidence="6" type="ORF">NEF87_003327</name>
</gene>
<reference evidence="6" key="1">
    <citation type="submission" date="2022-09" db="EMBL/GenBank/DDBJ databases">
        <title>Actin cytoskeleton and complex cell architecture in an #Asgard archaeon.</title>
        <authorList>
            <person name="Ponce Toledo R.I."/>
            <person name="Schleper C."/>
            <person name="Rodrigues Oliveira T."/>
            <person name="Wollweber F."/>
            <person name="Xu J."/>
            <person name="Rittmann S."/>
            <person name="Klingl A."/>
            <person name="Pilhofer M."/>
        </authorList>
    </citation>
    <scope>NUCLEOTIDE SEQUENCE</scope>
    <source>
        <strain evidence="6">B-35</strain>
    </source>
</reference>
<feature type="transmembrane region" description="Helical" evidence="5">
    <location>
        <begin position="116"/>
        <end position="135"/>
    </location>
</feature>
<evidence type="ECO:0000313" key="7">
    <source>
        <dbReference type="Proteomes" id="UP001208689"/>
    </source>
</evidence>
<keyword evidence="7" id="KW-1185">Reference proteome</keyword>
<evidence type="ECO:0000313" key="6">
    <source>
        <dbReference type="EMBL" id="UYP47042.1"/>
    </source>
</evidence>
<proteinExistence type="predicted"/>
<dbReference type="InterPro" id="IPR004254">
    <property type="entry name" value="AdipoR/HlyIII-related"/>
</dbReference>
<organism evidence="6 7">
    <name type="scientific">Candidatus Lokiarchaeum ossiferum</name>
    <dbReference type="NCBI Taxonomy" id="2951803"/>
    <lineage>
        <taxon>Archaea</taxon>
        <taxon>Promethearchaeati</taxon>
        <taxon>Promethearchaeota</taxon>
        <taxon>Promethearchaeia</taxon>
        <taxon>Promethearchaeales</taxon>
        <taxon>Promethearchaeaceae</taxon>
        <taxon>Candidatus Lokiarchaeum</taxon>
    </lineage>
</organism>
<evidence type="ECO:0008006" key="8">
    <source>
        <dbReference type="Google" id="ProtNLM"/>
    </source>
</evidence>
<dbReference type="PANTHER" id="PTHR20855:SF3">
    <property type="entry name" value="LD03007P"/>
    <property type="match status" value="1"/>
</dbReference>
<feature type="transmembrane region" description="Helical" evidence="5">
    <location>
        <begin position="203"/>
        <end position="222"/>
    </location>
</feature>
<comment type="subcellular location">
    <subcellularLocation>
        <location evidence="1">Membrane</location>
        <topology evidence="1">Multi-pass membrane protein</topology>
    </subcellularLocation>
</comment>
<feature type="transmembrane region" description="Helical" evidence="5">
    <location>
        <begin position="28"/>
        <end position="47"/>
    </location>
</feature>
<evidence type="ECO:0000256" key="4">
    <source>
        <dbReference type="ARBA" id="ARBA00023136"/>
    </source>
</evidence>
<evidence type="ECO:0000256" key="5">
    <source>
        <dbReference type="SAM" id="Phobius"/>
    </source>
</evidence>
<keyword evidence="3 5" id="KW-1133">Transmembrane helix</keyword>
<evidence type="ECO:0000256" key="2">
    <source>
        <dbReference type="ARBA" id="ARBA00022692"/>
    </source>
</evidence>
<keyword evidence="2 5" id="KW-0812">Transmembrane</keyword>
<feature type="transmembrane region" description="Helical" evidence="5">
    <location>
        <begin position="147"/>
        <end position="166"/>
    </location>
</feature>
<keyword evidence="4 5" id="KW-0472">Membrane</keyword>
<feature type="transmembrane region" description="Helical" evidence="5">
    <location>
        <begin position="88"/>
        <end position="110"/>
    </location>
</feature>
<feature type="transmembrane region" description="Helical" evidence="5">
    <location>
        <begin position="59"/>
        <end position="76"/>
    </location>
</feature>
<name>A0ABY6HU35_9ARCH</name>
<dbReference type="Proteomes" id="UP001208689">
    <property type="component" value="Chromosome"/>
</dbReference>
<sequence>MALALAEQLQTKFALSAKIVNPKEKFNCYSHLISGILTLIGLIGLIFKTSDNTEAQRISWIYCVSIMFVFFASALWHSRKKNEQHHNWFTQIDEIAIFFAIAGAYTPLSYLFLNGLWYNITVGFQWLMVAVGTIVKVKFVHIKRWKITSFYLIMGWSSLLPIKQFLQNMPLVMLILLILAGISISVGSFFFISMKPTYFHEIFHILVSLGIGLHYIIIFSSIA</sequence>
<feature type="transmembrane region" description="Helical" evidence="5">
    <location>
        <begin position="172"/>
        <end position="191"/>
    </location>
</feature>
<dbReference type="EMBL" id="CP104013">
    <property type="protein sequence ID" value="UYP47042.1"/>
    <property type="molecule type" value="Genomic_DNA"/>
</dbReference>
<dbReference type="PANTHER" id="PTHR20855">
    <property type="entry name" value="ADIPOR/PROGESTIN RECEPTOR-RELATED"/>
    <property type="match status" value="1"/>
</dbReference>
<protein>
    <recommendedName>
        <fullName evidence="8">Hemolysin III family protein</fullName>
    </recommendedName>
</protein>
<dbReference type="Pfam" id="PF03006">
    <property type="entry name" value="HlyIII"/>
    <property type="match status" value="1"/>
</dbReference>